<proteinExistence type="predicted"/>
<dbReference type="CDD" id="cd02440">
    <property type="entry name" value="AdoMet_MTases"/>
    <property type="match status" value="1"/>
</dbReference>
<feature type="domain" description="Methyltransferase" evidence="1">
    <location>
        <begin position="50"/>
        <end position="143"/>
    </location>
</feature>
<dbReference type="GO" id="GO:0032259">
    <property type="term" value="P:methylation"/>
    <property type="evidence" value="ECO:0007669"/>
    <property type="project" value="UniProtKB-KW"/>
</dbReference>
<dbReference type="AlphaFoldDB" id="A0A1M5JQR3"/>
<gene>
    <name evidence="2" type="ORF">SAMN04488109_0223</name>
</gene>
<dbReference type="SUPFAM" id="SSF53335">
    <property type="entry name" value="S-adenosyl-L-methionine-dependent methyltransferases"/>
    <property type="match status" value="1"/>
</dbReference>
<dbReference type="OrthoDB" id="9808140at2"/>
<dbReference type="InterPro" id="IPR029063">
    <property type="entry name" value="SAM-dependent_MTases_sf"/>
</dbReference>
<dbReference type="InterPro" id="IPR041698">
    <property type="entry name" value="Methyltransf_25"/>
</dbReference>
<dbReference type="EMBL" id="FQWQ01000001">
    <property type="protein sequence ID" value="SHG42755.1"/>
    <property type="molecule type" value="Genomic_DNA"/>
</dbReference>
<evidence type="ECO:0000313" key="3">
    <source>
        <dbReference type="Proteomes" id="UP000184212"/>
    </source>
</evidence>
<dbReference type="Gene3D" id="3.40.50.150">
    <property type="entry name" value="Vaccinia Virus protein VP39"/>
    <property type="match status" value="1"/>
</dbReference>
<dbReference type="RefSeq" id="WP_073134618.1">
    <property type="nucleotide sequence ID" value="NZ_FQWQ01000001.1"/>
</dbReference>
<accession>A0A1M5JQR3</accession>
<keyword evidence="3" id="KW-1185">Reference proteome</keyword>
<dbReference type="GO" id="GO:0008168">
    <property type="term" value="F:methyltransferase activity"/>
    <property type="evidence" value="ECO:0007669"/>
    <property type="project" value="UniProtKB-KW"/>
</dbReference>
<dbReference type="Pfam" id="PF13649">
    <property type="entry name" value="Methyltransf_25"/>
    <property type="match status" value="1"/>
</dbReference>
<organism evidence="2 3">
    <name type="scientific">Chryseolinea serpens</name>
    <dbReference type="NCBI Taxonomy" id="947013"/>
    <lineage>
        <taxon>Bacteria</taxon>
        <taxon>Pseudomonadati</taxon>
        <taxon>Bacteroidota</taxon>
        <taxon>Cytophagia</taxon>
        <taxon>Cytophagales</taxon>
        <taxon>Fulvivirgaceae</taxon>
        <taxon>Chryseolinea</taxon>
    </lineage>
</organism>
<evidence type="ECO:0000313" key="2">
    <source>
        <dbReference type="EMBL" id="SHG42755.1"/>
    </source>
</evidence>
<dbReference type="STRING" id="947013.SAMN04488109_0223"/>
<keyword evidence="2" id="KW-0489">Methyltransferase</keyword>
<reference evidence="2 3" key="1">
    <citation type="submission" date="2016-11" db="EMBL/GenBank/DDBJ databases">
        <authorList>
            <person name="Jaros S."/>
            <person name="Januszkiewicz K."/>
            <person name="Wedrychowicz H."/>
        </authorList>
    </citation>
    <scope>NUCLEOTIDE SEQUENCE [LARGE SCALE GENOMIC DNA]</scope>
    <source>
        <strain evidence="2 3">DSM 24574</strain>
    </source>
</reference>
<sequence length="217" mass="24419">MMRFVRRFKDLGMEGAQVNYYDKISREYRIREIKEEAKEVARHIKDGDAVLEVAPGTGHLSIELAKLGKYKITGMDISKDCVTIASDNAKQAGVAVDFLQGSASAMPFHDRTFNFIICVLAFKNFKEPIKCLNEFNRVLKPGGTALIMDLNRNASREAMKAFVNNFGLKGISASIASVIQRNGAYTRKEFEAFILQTDFKEYSIKDSSMGFSIYLKK</sequence>
<dbReference type="Proteomes" id="UP000184212">
    <property type="component" value="Unassembled WGS sequence"/>
</dbReference>
<dbReference type="InterPro" id="IPR050447">
    <property type="entry name" value="Erg6_SMT_methyltransf"/>
</dbReference>
<protein>
    <submittedName>
        <fullName evidence="2">Methyltransferase domain-containing protein</fullName>
    </submittedName>
</protein>
<dbReference type="PANTHER" id="PTHR44068">
    <property type="entry name" value="ZGC:194242"/>
    <property type="match status" value="1"/>
</dbReference>
<keyword evidence="2" id="KW-0808">Transferase</keyword>
<name>A0A1M5JQR3_9BACT</name>
<dbReference type="PANTHER" id="PTHR44068:SF11">
    <property type="entry name" value="GERANYL DIPHOSPHATE 2-C-METHYLTRANSFERASE"/>
    <property type="match status" value="1"/>
</dbReference>
<evidence type="ECO:0000259" key="1">
    <source>
        <dbReference type="Pfam" id="PF13649"/>
    </source>
</evidence>